<dbReference type="EMBL" id="CAWUHD010000066">
    <property type="protein sequence ID" value="CAK7226405.1"/>
    <property type="molecule type" value="Genomic_DNA"/>
</dbReference>
<feature type="compositionally biased region" description="Pro residues" evidence="1">
    <location>
        <begin position="49"/>
        <end position="58"/>
    </location>
</feature>
<reference evidence="2 3" key="1">
    <citation type="submission" date="2024-01" db="EMBL/GenBank/DDBJ databases">
        <authorList>
            <person name="Allen C."/>
            <person name="Tagirdzhanova G."/>
        </authorList>
    </citation>
    <scope>NUCLEOTIDE SEQUENCE [LARGE SCALE GENOMIC DNA]</scope>
</reference>
<evidence type="ECO:0000256" key="1">
    <source>
        <dbReference type="SAM" id="MobiDB-lite"/>
    </source>
</evidence>
<feature type="region of interest" description="Disordered" evidence="1">
    <location>
        <begin position="28"/>
        <end position="62"/>
    </location>
</feature>
<feature type="compositionally biased region" description="Low complexity" evidence="1">
    <location>
        <begin position="145"/>
        <end position="155"/>
    </location>
</feature>
<dbReference type="Proteomes" id="UP001642482">
    <property type="component" value="Unassembled WGS sequence"/>
</dbReference>
<feature type="region of interest" description="Disordered" evidence="1">
    <location>
        <begin position="174"/>
        <end position="196"/>
    </location>
</feature>
<comment type="caution">
    <text evidence="2">The sequence shown here is derived from an EMBL/GenBank/DDBJ whole genome shotgun (WGS) entry which is preliminary data.</text>
</comment>
<feature type="compositionally biased region" description="Acidic residues" evidence="1">
    <location>
        <begin position="35"/>
        <end position="47"/>
    </location>
</feature>
<evidence type="ECO:0000313" key="2">
    <source>
        <dbReference type="EMBL" id="CAK7226405.1"/>
    </source>
</evidence>
<protein>
    <submittedName>
        <fullName evidence="2">Uncharacterized protein</fullName>
    </submittedName>
</protein>
<gene>
    <name evidence="2" type="ORF">SEUCBS140593_006228</name>
</gene>
<proteinExistence type="predicted"/>
<evidence type="ECO:0000313" key="3">
    <source>
        <dbReference type="Proteomes" id="UP001642482"/>
    </source>
</evidence>
<keyword evidence="3" id="KW-1185">Reference proteome</keyword>
<organism evidence="2 3">
    <name type="scientific">Sporothrix eucalyptigena</name>
    <dbReference type="NCBI Taxonomy" id="1812306"/>
    <lineage>
        <taxon>Eukaryota</taxon>
        <taxon>Fungi</taxon>
        <taxon>Dikarya</taxon>
        <taxon>Ascomycota</taxon>
        <taxon>Pezizomycotina</taxon>
        <taxon>Sordariomycetes</taxon>
        <taxon>Sordariomycetidae</taxon>
        <taxon>Ophiostomatales</taxon>
        <taxon>Ophiostomataceae</taxon>
        <taxon>Sporothrix</taxon>
    </lineage>
</organism>
<accession>A0ABP0C338</accession>
<name>A0ABP0C338_9PEZI</name>
<sequence length="196" mass="20756">MPGPGMHRDDDISRLVYGSDISPWGLSFDQIVGDSDNEDIVSEDGDEVPPGPRDPPGEPYATWEETMANAPDDYANLKSYFLWEKRNNQRAPAILNRDALAYVPWLPVIGDGGDGSDGDGAANGDGDGDGTANALTKPVPPPAPATSVSTQTSPPAIRIMSAPFTFLAETSSFQPCPSQVASRHGQGRQGCARTRA</sequence>
<feature type="region of interest" description="Disordered" evidence="1">
    <location>
        <begin position="113"/>
        <end position="155"/>
    </location>
</feature>